<comment type="caution">
    <text evidence="2">The sequence shown here is derived from an EMBL/GenBank/DDBJ whole genome shotgun (WGS) entry which is preliminary data.</text>
</comment>
<reference evidence="2" key="1">
    <citation type="journal article" date="2021" name="PeerJ">
        <title>Extensive microbial diversity within the chicken gut microbiome revealed by metagenomics and culture.</title>
        <authorList>
            <person name="Gilroy R."/>
            <person name="Ravi A."/>
            <person name="Getino M."/>
            <person name="Pursley I."/>
            <person name="Horton D.L."/>
            <person name="Alikhan N.F."/>
            <person name="Baker D."/>
            <person name="Gharbi K."/>
            <person name="Hall N."/>
            <person name="Watson M."/>
            <person name="Adriaenssens E.M."/>
            <person name="Foster-Nyarko E."/>
            <person name="Jarju S."/>
            <person name="Secka A."/>
            <person name="Antonio M."/>
            <person name="Oren A."/>
            <person name="Chaudhuri R.R."/>
            <person name="La Ragione R."/>
            <person name="Hildebrand F."/>
            <person name="Pallen M.J."/>
        </authorList>
    </citation>
    <scope>NUCLEOTIDE SEQUENCE</scope>
    <source>
        <strain evidence="2">CHK195-6426</strain>
    </source>
</reference>
<keyword evidence="1" id="KW-0812">Transmembrane</keyword>
<dbReference type="Pfam" id="PF20040">
    <property type="entry name" value="DUF6442"/>
    <property type="match status" value="1"/>
</dbReference>
<accession>A0A9D1UC84</accession>
<protein>
    <recommendedName>
        <fullName evidence="4">DUF2178 domain-containing protein</fullName>
    </recommendedName>
</protein>
<sequence length="142" mass="15580">MKKSTNYIIVIIGIVLVAAGLYLLKSVENPSQLLTALPYVCIGFGCGIFGHGMGSLIADKAVKSDPSVQKQMEIEQNDERNIAISNSAKAKAYDIMTFVFGALMVSFALMGVDIVPILLLVFAYLFVHGCAIYYRLKYDKEM</sequence>
<evidence type="ECO:0000313" key="3">
    <source>
        <dbReference type="Proteomes" id="UP000824265"/>
    </source>
</evidence>
<proteinExistence type="predicted"/>
<name>A0A9D1UC84_9FIRM</name>
<dbReference type="AlphaFoldDB" id="A0A9D1UC84"/>
<organism evidence="2 3">
    <name type="scientific">Candidatus Acetatifactor stercoripullorum</name>
    <dbReference type="NCBI Taxonomy" id="2838414"/>
    <lineage>
        <taxon>Bacteria</taxon>
        <taxon>Bacillati</taxon>
        <taxon>Bacillota</taxon>
        <taxon>Clostridia</taxon>
        <taxon>Lachnospirales</taxon>
        <taxon>Lachnospiraceae</taxon>
        <taxon>Acetatifactor</taxon>
    </lineage>
</organism>
<evidence type="ECO:0008006" key="4">
    <source>
        <dbReference type="Google" id="ProtNLM"/>
    </source>
</evidence>
<dbReference type="InterPro" id="IPR045620">
    <property type="entry name" value="DUF6442"/>
</dbReference>
<dbReference type="RefSeq" id="WP_318702519.1">
    <property type="nucleotide sequence ID" value="NZ_CALWMU010000008.1"/>
</dbReference>
<reference evidence="2" key="2">
    <citation type="submission" date="2021-04" db="EMBL/GenBank/DDBJ databases">
        <authorList>
            <person name="Gilroy R."/>
        </authorList>
    </citation>
    <scope>NUCLEOTIDE SEQUENCE</scope>
    <source>
        <strain evidence="2">CHK195-6426</strain>
    </source>
</reference>
<feature type="transmembrane region" description="Helical" evidence="1">
    <location>
        <begin position="7"/>
        <end position="24"/>
    </location>
</feature>
<feature type="transmembrane region" description="Helical" evidence="1">
    <location>
        <begin position="117"/>
        <end position="136"/>
    </location>
</feature>
<feature type="transmembrane region" description="Helical" evidence="1">
    <location>
        <begin position="92"/>
        <end position="111"/>
    </location>
</feature>
<keyword evidence="1" id="KW-0472">Membrane</keyword>
<evidence type="ECO:0000313" key="2">
    <source>
        <dbReference type="EMBL" id="HIW82529.1"/>
    </source>
</evidence>
<evidence type="ECO:0000256" key="1">
    <source>
        <dbReference type="SAM" id="Phobius"/>
    </source>
</evidence>
<feature type="transmembrane region" description="Helical" evidence="1">
    <location>
        <begin position="36"/>
        <end position="58"/>
    </location>
</feature>
<dbReference type="Proteomes" id="UP000824265">
    <property type="component" value="Unassembled WGS sequence"/>
</dbReference>
<keyword evidence="1" id="KW-1133">Transmembrane helix</keyword>
<gene>
    <name evidence="2" type="ORF">H9742_13585</name>
</gene>
<dbReference type="EMBL" id="DXGH01000073">
    <property type="protein sequence ID" value="HIW82529.1"/>
    <property type="molecule type" value="Genomic_DNA"/>
</dbReference>